<keyword evidence="5" id="KW-1185">Reference proteome</keyword>
<dbReference type="Pfam" id="PF00535">
    <property type="entry name" value="Glycos_transf_2"/>
    <property type="match status" value="1"/>
</dbReference>
<feature type="domain" description="Glycosyltransferase 2-like" evidence="2">
    <location>
        <begin position="32"/>
        <end position="158"/>
    </location>
</feature>
<gene>
    <name evidence="4" type="ORF">MARA_53590</name>
</gene>
<dbReference type="AlphaFoldDB" id="A0A7I7S666"/>
<evidence type="ECO:0000259" key="3">
    <source>
        <dbReference type="Pfam" id="PF02709"/>
    </source>
</evidence>
<name>A0A7I7S666_9MYCO</name>
<dbReference type="Gene3D" id="3.90.550.10">
    <property type="entry name" value="Spore Coat Polysaccharide Biosynthesis Protein SpsA, Chain A"/>
    <property type="match status" value="1"/>
</dbReference>
<dbReference type="InterPro" id="IPR050834">
    <property type="entry name" value="Glycosyltransf_2"/>
</dbReference>
<organism evidence="4 5">
    <name type="scientific">Mycolicibacterium arabiense</name>
    <dbReference type="NCBI Taxonomy" id="1286181"/>
    <lineage>
        <taxon>Bacteria</taxon>
        <taxon>Bacillati</taxon>
        <taxon>Actinomycetota</taxon>
        <taxon>Actinomycetes</taxon>
        <taxon>Mycobacteriales</taxon>
        <taxon>Mycobacteriaceae</taxon>
        <taxon>Mycolicibacterium</taxon>
    </lineage>
</organism>
<dbReference type="PANTHER" id="PTHR43685">
    <property type="entry name" value="GLYCOSYLTRANSFERASE"/>
    <property type="match status" value="1"/>
</dbReference>
<dbReference type="EMBL" id="AP022593">
    <property type="protein sequence ID" value="BBY51891.1"/>
    <property type="molecule type" value="Genomic_DNA"/>
</dbReference>
<dbReference type="SUPFAM" id="SSF53448">
    <property type="entry name" value="Nucleotide-diphospho-sugar transferases"/>
    <property type="match status" value="1"/>
</dbReference>
<reference evidence="4 5" key="1">
    <citation type="journal article" date="2019" name="Emerg. Microbes Infect.">
        <title>Comprehensive subspecies identification of 175 nontuberculous mycobacteria species based on 7547 genomic profiles.</title>
        <authorList>
            <person name="Matsumoto Y."/>
            <person name="Kinjo T."/>
            <person name="Motooka D."/>
            <person name="Nabeya D."/>
            <person name="Jung N."/>
            <person name="Uechi K."/>
            <person name="Horii T."/>
            <person name="Iida T."/>
            <person name="Fujita J."/>
            <person name="Nakamura S."/>
        </authorList>
    </citation>
    <scope>NUCLEOTIDE SEQUENCE [LARGE SCALE GENOMIC DNA]</scope>
    <source>
        <strain evidence="4 5">JCM 18538</strain>
    </source>
</reference>
<dbReference type="InterPro" id="IPR001173">
    <property type="entry name" value="Glyco_trans_2-like"/>
</dbReference>
<evidence type="ECO:0000313" key="5">
    <source>
        <dbReference type="Proteomes" id="UP000467428"/>
    </source>
</evidence>
<feature type="domain" description="Galactosyltransferase C-terminal" evidence="3">
    <location>
        <begin position="192"/>
        <end position="236"/>
    </location>
</feature>
<evidence type="ECO:0008006" key="6">
    <source>
        <dbReference type="Google" id="ProtNLM"/>
    </source>
</evidence>
<dbReference type="Proteomes" id="UP000467428">
    <property type="component" value="Chromosome"/>
</dbReference>
<dbReference type="PANTHER" id="PTHR43685:SF2">
    <property type="entry name" value="GLYCOSYLTRANSFERASE 2-LIKE DOMAIN-CONTAINING PROTEIN"/>
    <property type="match status" value="1"/>
</dbReference>
<dbReference type="GO" id="GO:0016740">
    <property type="term" value="F:transferase activity"/>
    <property type="evidence" value="ECO:0007669"/>
    <property type="project" value="UniProtKB-KW"/>
</dbReference>
<evidence type="ECO:0000259" key="2">
    <source>
        <dbReference type="Pfam" id="PF00535"/>
    </source>
</evidence>
<sequence length="451" mass="49294">MTLPLNDGRVTVPANRWDLLADRDPHPVRIAVVIPHFQQQRELELTLGALELQDYPLELVEVVVADDGSAEPPRVPESPLRITVIRQEDRGFRAAAARNLGAAQTNADVLCFLDADTVPEPSYLRRISRLPSMLPDALVVGRRRHADLAGWTARRLPSWWTGETAPPVLEEPRWLSDEYRDSCDLLRIDHRSYRYVISSVMCCSRNLFVDVGGFDESFVGYGGEDWEFAHRAVVNGAVLHHARDAVAWHDGADWGARDVADRAAAKNQEALAVARLVTDPDARRSGLHYAVPDVAVEVDTTGHAAGSLVATLGSLLALDVGIWLVGEQAESLLHELGVQDSRINAGQIPESIRRRCRFTISTSGRPVLSREAVARLIESCARPGVGSVRVTGDGAALLIRASWAANRARRWTSGPVRLTDSADVDRIGENVVLAAESVGLTSADPHTSLAW</sequence>
<geneLocation type="plasmid" evidence="5">
    <name>pjcm18538 dna</name>
</geneLocation>
<dbReference type="InterPro" id="IPR027791">
    <property type="entry name" value="Galactosyl_T_C"/>
</dbReference>
<evidence type="ECO:0000313" key="4">
    <source>
        <dbReference type="EMBL" id="BBY51891.1"/>
    </source>
</evidence>
<evidence type="ECO:0000256" key="1">
    <source>
        <dbReference type="ARBA" id="ARBA00022679"/>
    </source>
</evidence>
<accession>A0A7I7S666</accession>
<protein>
    <recommendedName>
        <fullName evidence="6">Glycosyl transferase</fullName>
    </recommendedName>
</protein>
<proteinExistence type="predicted"/>
<dbReference type="KEGG" id="marz:MARA_53590"/>
<dbReference type="Pfam" id="PF02709">
    <property type="entry name" value="Glyco_transf_7C"/>
    <property type="match status" value="1"/>
</dbReference>
<keyword evidence="1" id="KW-0808">Transferase</keyword>
<dbReference type="InterPro" id="IPR029044">
    <property type="entry name" value="Nucleotide-diphossugar_trans"/>
</dbReference>